<dbReference type="Gene3D" id="3.90.1640.10">
    <property type="entry name" value="inorganic pyrophosphatase (n-terminal core)"/>
    <property type="match status" value="2"/>
</dbReference>
<reference evidence="1 2" key="1">
    <citation type="journal article" date="2016" name="Nat. Commun.">
        <title>Thousands of microbial genomes shed light on interconnected biogeochemical processes in an aquifer system.</title>
        <authorList>
            <person name="Anantharaman K."/>
            <person name="Brown C.T."/>
            <person name="Hug L.A."/>
            <person name="Sharon I."/>
            <person name="Castelle C.J."/>
            <person name="Probst A.J."/>
            <person name="Thomas B.C."/>
            <person name="Singh A."/>
            <person name="Wilkins M.J."/>
            <person name="Karaoz U."/>
            <person name="Brodie E.L."/>
            <person name="Williams K.H."/>
            <person name="Hubbard S.S."/>
            <person name="Banfield J.F."/>
        </authorList>
    </citation>
    <scope>NUCLEOTIDE SEQUENCE [LARGE SCALE GENOMIC DNA]</scope>
</reference>
<protein>
    <recommendedName>
        <fullName evidence="3">DDH domain-containing protein</fullName>
    </recommendedName>
</protein>
<dbReference type="SUPFAM" id="SSF64182">
    <property type="entry name" value="DHH phosphoesterases"/>
    <property type="match status" value="1"/>
</dbReference>
<comment type="caution">
    <text evidence="1">The sequence shown here is derived from an EMBL/GenBank/DDBJ whole genome shotgun (WGS) entry which is preliminary data.</text>
</comment>
<sequence length="382" mass="43778">MSFTNDQQIKQLILDKKHILITFGRDASYDAISSALALFLFLEKMNKPADIVCDRFSLPSQCKFLKKSEAIKNNFDFLQKFIISLDVEKTGVQELSYDMKNEKLRIFITPKQGYLTRENIRTAQSEFRYDLIFVVGSSDLVSLGSIYDNNTDLFYKTPVINLDNKSDNEYFGQINYIDLTCSSLTEALFGLMKKIGEEYIDEPIATAILTGIIAETKSFKGENVKPRTLEIASKLIDMGADREKIITNLYRNRTIPMLKLWGAALTHIQNKKELGLVWCLITRDDFIRANAKEEDLKDVVDELINTSPDAKITLLLHEHIENANENLIHIMINSKKELDLKNLLAKYKPAGQKNKISFFIKDKSLKEAEEEILLELQKLLIN</sequence>
<dbReference type="InterPro" id="IPR038763">
    <property type="entry name" value="DHH_sf"/>
</dbReference>
<dbReference type="Proteomes" id="UP000176300">
    <property type="component" value="Unassembled WGS sequence"/>
</dbReference>
<name>A0A1F6NES3_9BACT</name>
<dbReference type="PANTHER" id="PTHR47618:SF1">
    <property type="entry name" value="BIFUNCTIONAL OLIGORIBONUCLEASE AND PAP PHOSPHATASE NRNA"/>
    <property type="match status" value="1"/>
</dbReference>
<evidence type="ECO:0000313" key="1">
    <source>
        <dbReference type="EMBL" id="OGH82407.1"/>
    </source>
</evidence>
<dbReference type="PANTHER" id="PTHR47618">
    <property type="entry name" value="BIFUNCTIONAL OLIGORIBONUCLEASE AND PAP PHOSPHATASE NRNA"/>
    <property type="match status" value="1"/>
</dbReference>
<dbReference type="AlphaFoldDB" id="A0A1F6NES3"/>
<dbReference type="STRING" id="1798697.A2373_03215"/>
<gene>
    <name evidence="1" type="ORF">A2373_03215</name>
</gene>
<dbReference type="InterPro" id="IPR051319">
    <property type="entry name" value="Oligoribo/pAp-PDE_c-di-AMP_PDE"/>
</dbReference>
<proteinExistence type="predicted"/>
<accession>A0A1F6NES3</accession>
<dbReference type="Gene3D" id="3.10.310.30">
    <property type="match status" value="1"/>
</dbReference>
<organism evidence="1 2">
    <name type="scientific">Candidatus Magasanikbacteria bacterium RIFOXYB1_FULL_40_15</name>
    <dbReference type="NCBI Taxonomy" id="1798697"/>
    <lineage>
        <taxon>Bacteria</taxon>
        <taxon>Candidatus Magasanikiibacteriota</taxon>
    </lineage>
</organism>
<evidence type="ECO:0000313" key="2">
    <source>
        <dbReference type="Proteomes" id="UP000176300"/>
    </source>
</evidence>
<dbReference type="EMBL" id="MFQS01000042">
    <property type="protein sequence ID" value="OGH82407.1"/>
    <property type="molecule type" value="Genomic_DNA"/>
</dbReference>
<evidence type="ECO:0008006" key="3">
    <source>
        <dbReference type="Google" id="ProtNLM"/>
    </source>
</evidence>